<dbReference type="InterPro" id="IPR007110">
    <property type="entry name" value="Ig-like_dom"/>
</dbReference>
<keyword evidence="4" id="KW-0675">Receptor</keyword>
<dbReference type="InterPro" id="IPR013783">
    <property type="entry name" value="Ig-like_fold"/>
</dbReference>
<keyword evidence="1 2" id="KW-1015">Disulfide bond</keyword>
<gene>
    <name evidence="4" type="ORF">ElyMa_004154400</name>
</gene>
<dbReference type="EMBL" id="BMAT01008411">
    <property type="protein sequence ID" value="GFR84598.1"/>
    <property type="molecule type" value="Genomic_DNA"/>
</dbReference>
<evidence type="ECO:0000313" key="5">
    <source>
        <dbReference type="Proteomes" id="UP000762676"/>
    </source>
</evidence>
<dbReference type="Pfam" id="PF00057">
    <property type="entry name" value="Ldl_recept_a"/>
    <property type="match status" value="1"/>
</dbReference>
<proteinExistence type="predicted"/>
<dbReference type="SMART" id="SM00192">
    <property type="entry name" value="LDLa"/>
    <property type="match status" value="1"/>
</dbReference>
<dbReference type="SUPFAM" id="SSF57424">
    <property type="entry name" value="LDL receptor-like module"/>
    <property type="match status" value="1"/>
</dbReference>
<name>A0AAV4GGH4_9GAST</name>
<evidence type="ECO:0000313" key="4">
    <source>
        <dbReference type="EMBL" id="GFR84598.1"/>
    </source>
</evidence>
<dbReference type="PROSITE" id="PS50835">
    <property type="entry name" value="IG_LIKE"/>
    <property type="match status" value="2"/>
</dbReference>
<dbReference type="SUPFAM" id="SSF48726">
    <property type="entry name" value="Immunoglobulin"/>
    <property type="match status" value="1"/>
</dbReference>
<feature type="domain" description="Ig-like" evidence="3">
    <location>
        <begin position="131"/>
        <end position="221"/>
    </location>
</feature>
<dbReference type="InterPro" id="IPR036055">
    <property type="entry name" value="LDL_receptor-like_sf"/>
</dbReference>
<sequence length="447" mass="51361">MPALIGQQLQVVLLTLLAGLVVGYYGRRRYCQNGLHFIPELISSVCSFRREKYDEMVKSVNDLRRRFRPRNCQELRRLRSNIEKQVGFICGWKAAFHTYRVELIREETGYRRLGCKSVTLFVHFLPTTIEDDLQLSCLAYKTALSPKRIVWLREAYDEPGRKSVEININSIRAGRHRIVEQFRHDWTYTSTLSIRPMKMEDFGTYRCRLAGSNFAARYAVEWKPHELEISGHKSEDVYIKCLVRGEDKLPTSIHWFKTVTRPTDELTINISNYAELSKHASDDPYKIENIKGKWHFQSVLRIKDPKSFPGTYTCRLVPDDQSASYQVPLTPAGDQHCEPNEFACGDNKGCLPDYWACDGRNDCQDWSDENSCGREPSHESSVFVDIDNTCSELPNNVYVVFVDIVSTCCELPNTVSVVFVDIANTCNELPNNVCVEFLDITNTCSAQ</sequence>
<comment type="caution">
    <text evidence="2">Lacks conserved residue(s) required for the propagation of feature annotation.</text>
</comment>
<dbReference type="PROSITE" id="PS01209">
    <property type="entry name" value="LDLRA_1"/>
    <property type="match status" value="1"/>
</dbReference>
<dbReference type="InterPro" id="IPR002172">
    <property type="entry name" value="LDrepeatLR_classA_rpt"/>
</dbReference>
<dbReference type="Gene3D" id="2.60.40.10">
    <property type="entry name" value="Immunoglobulins"/>
    <property type="match status" value="1"/>
</dbReference>
<reference evidence="4 5" key="1">
    <citation type="journal article" date="2021" name="Elife">
        <title>Chloroplast acquisition without the gene transfer in kleptoplastic sea slugs, Plakobranchus ocellatus.</title>
        <authorList>
            <person name="Maeda T."/>
            <person name="Takahashi S."/>
            <person name="Yoshida T."/>
            <person name="Shimamura S."/>
            <person name="Takaki Y."/>
            <person name="Nagai Y."/>
            <person name="Toyoda A."/>
            <person name="Suzuki Y."/>
            <person name="Arimoto A."/>
            <person name="Ishii H."/>
            <person name="Satoh N."/>
            <person name="Nishiyama T."/>
            <person name="Hasebe M."/>
            <person name="Maruyama T."/>
            <person name="Minagawa J."/>
            <person name="Obokata J."/>
            <person name="Shigenobu S."/>
        </authorList>
    </citation>
    <scope>NUCLEOTIDE SEQUENCE [LARGE SCALE GENOMIC DNA]</scope>
</reference>
<protein>
    <submittedName>
        <fullName evidence="4">Low-density lipoprotein receptor 2</fullName>
    </submittedName>
</protein>
<feature type="domain" description="Ig-like" evidence="3">
    <location>
        <begin position="224"/>
        <end position="330"/>
    </location>
</feature>
<dbReference type="AlphaFoldDB" id="A0AAV4GGH4"/>
<keyword evidence="4" id="KW-0449">Lipoprotein</keyword>
<evidence type="ECO:0000259" key="3">
    <source>
        <dbReference type="PROSITE" id="PS50835"/>
    </source>
</evidence>
<dbReference type="InterPro" id="IPR036179">
    <property type="entry name" value="Ig-like_dom_sf"/>
</dbReference>
<dbReference type="PROSITE" id="PS50068">
    <property type="entry name" value="LDLRA_2"/>
    <property type="match status" value="1"/>
</dbReference>
<comment type="caution">
    <text evidence="4">The sequence shown here is derived from an EMBL/GenBank/DDBJ whole genome shotgun (WGS) entry which is preliminary data.</text>
</comment>
<dbReference type="CDD" id="cd00112">
    <property type="entry name" value="LDLa"/>
    <property type="match status" value="1"/>
</dbReference>
<keyword evidence="5" id="KW-1185">Reference proteome</keyword>
<evidence type="ECO:0000256" key="2">
    <source>
        <dbReference type="PROSITE-ProRule" id="PRU00124"/>
    </source>
</evidence>
<evidence type="ECO:0000256" key="1">
    <source>
        <dbReference type="ARBA" id="ARBA00023157"/>
    </source>
</evidence>
<accession>A0AAV4GGH4</accession>
<dbReference type="Proteomes" id="UP000762676">
    <property type="component" value="Unassembled WGS sequence"/>
</dbReference>
<dbReference type="Gene3D" id="4.10.400.10">
    <property type="entry name" value="Low-density Lipoprotein Receptor"/>
    <property type="match status" value="1"/>
</dbReference>
<dbReference type="InterPro" id="IPR023415">
    <property type="entry name" value="LDLR_class-A_CS"/>
</dbReference>
<organism evidence="4 5">
    <name type="scientific">Elysia marginata</name>
    <dbReference type="NCBI Taxonomy" id="1093978"/>
    <lineage>
        <taxon>Eukaryota</taxon>
        <taxon>Metazoa</taxon>
        <taxon>Spiralia</taxon>
        <taxon>Lophotrochozoa</taxon>
        <taxon>Mollusca</taxon>
        <taxon>Gastropoda</taxon>
        <taxon>Heterobranchia</taxon>
        <taxon>Euthyneura</taxon>
        <taxon>Panpulmonata</taxon>
        <taxon>Sacoglossa</taxon>
        <taxon>Placobranchoidea</taxon>
        <taxon>Plakobranchidae</taxon>
        <taxon>Elysia</taxon>
    </lineage>
</organism>
<feature type="disulfide bond" evidence="2">
    <location>
        <begin position="357"/>
        <end position="372"/>
    </location>
</feature>